<feature type="transmembrane region" description="Helical" evidence="5">
    <location>
        <begin position="98"/>
        <end position="121"/>
    </location>
</feature>
<comment type="caution">
    <text evidence="6">The sequence shown here is derived from an EMBL/GenBank/DDBJ whole genome shotgun (WGS) entry which is preliminary data.</text>
</comment>
<dbReference type="EMBL" id="PYVU01000102">
    <property type="protein sequence ID" value="PTB95591.1"/>
    <property type="molecule type" value="Genomic_DNA"/>
</dbReference>
<feature type="transmembrane region" description="Helical" evidence="5">
    <location>
        <begin position="234"/>
        <end position="253"/>
    </location>
</feature>
<reference evidence="6 7" key="1">
    <citation type="submission" date="2018-03" db="EMBL/GenBank/DDBJ databases">
        <title>Cross-interface Injection: A General Nanoliter Liquid Handling Method Applied to Single Cells Genome Amplification Automated Nanoliter Liquid Handling Applied to Single Cell Multiple Displacement Amplification.</title>
        <authorList>
            <person name="Yun J."/>
            <person name="Xu P."/>
            <person name="Xu J."/>
            <person name="Dai X."/>
            <person name="Wang Y."/>
            <person name="Zheng X."/>
            <person name="Cao C."/>
            <person name="Yi Q."/>
            <person name="Zhu Y."/>
            <person name="Wang L."/>
            <person name="Dong Z."/>
            <person name="Huang Y."/>
            <person name="Huang L."/>
            <person name="Du W."/>
        </authorList>
    </citation>
    <scope>NUCLEOTIDE SEQUENCE [LARGE SCALE GENOMIC DNA]</scope>
    <source>
        <strain evidence="6 7">Z-D1-2</strain>
    </source>
</reference>
<feature type="transmembrane region" description="Helical" evidence="5">
    <location>
        <begin position="38"/>
        <end position="61"/>
    </location>
</feature>
<gene>
    <name evidence="6" type="ORF">C9994_11005</name>
</gene>
<dbReference type="InterPro" id="IPR038770">
    <property type="entry name" value="Na+/solute_symporter_sf"/>
</dbReference>
<accession>A0A2T4DP44</accession>
<evidence type="ECO:0000256" key="2">
    <source>
        <dbReference type="ARBA" id="ARBA00022692"/>
    </source>
</evidence>
<dbReference type="InterPro" id="IPR002657">
    <property type="entry name" value="BilAc:Na_symport/Acr3"/>
</dbReference>
<name>A0A2T4DP44_9BACT</name>
<evidence type="ECO:0000256" key="1">
    <source>
        <dbReference type="ARBA" id="ARBA00004141"/>
    </source>
</evidence>
<feature type="transmembrane region" description="Helical" evidence="5">
    <location>
        <begin position="202"/>
        <end position="222"/>
    </location>
</feature>
<evidence type="ECO:0000256" key="4">
    <source>
        <dbReference type="ARBA" id="ARBA00023136"/>
    </source>
</evidence>
<evidence type="ECO:0000313" key="7">
    <source>
        <dbReference type="Proteomes" id="UP000240608"/>
    </source>
</evidence>
<organism evidence="6 7">
    <name type="scientific">Marivirga lumbricoides</name>
    <dbReference type="NCBI Taxonomy" id="1046115"/>
    <lineage>
        <taxon>Bacteria</taxon>
        <taxon>Pseudomonadati</taxon>
        <taxon>Bacteroidota</taxon>
        <taxon>Cytophagia</taxon>
        <taxon>Cytophagales</taxon>
        <taxon>Marivirgaceae</taxon>
        <taxon>Marivirga</taxon>
    </lineage>
</organism>
<dbReference type="Pfam" id="PF01758">
    <property type="entry name" value="SBF"/>
    <property type="match status" value="1"/>
</dbReference>
<keyword evidence="3 5" id="KW-1133">Transmembrane helix</keyword>
<dbReference type="GO" id="GO:0016020">
    <property type="term" value="C:membrane"/>
    <property type="evidence" value="ECO:0007669"/>
    <property type="project" value="UniProtKB-SubCell"/>
</dbReference>
<feature type="transmembrane region" description="Helical" evidence="5">
    <location>
        <begin position="265"/>
        <end position="283"/>
    </location>
</feature>
<keyword evidence="2 5" id="KW-0812">Transmembrane</keyword>
<evidence type="ECO:0008006" key="8">
    <source>
        <dbReference type="Google" id="ProtNLM"/>
    </source>
</evidence>
<comment type="subcellular location">
    <subcellularLocation>
        <location evidence="1">Membrane</location>
        <topology evidence="1">Multi-pass membrane protein</topology>
    </subcellularLocation>
</comment>
<proteinExistence type="predicted"/>
<protein>
    <recommendedName>
        <fullName evidence="8">Bile acid:sodium symporter</fullName>
    </recommendedName>
</protein>
<dbReference type="AlphaFoldDB" id="A0A2T4DP44"/>
<evidence type="ECO:0000256" key="3">
    <source>
        <dbReference type="ARBA" id="ARBA00022989"/>
    </source>
</evidence>
<sequence length="302" mass="33272">MPDFSDLLMPVAIAIIMLGIGLTLKFKDFARVFIKPKAILTGLACQLLLFPILAFIVIYFWPIAPVYKVGVILIASVPGGTASNLITHMLKGRVALSVSLTSFNSFAIIFTIPLFVSLALSVFLGKDTEIALNFIDTFREILLTVIIPVIIGILINEYTPKSFTDKLRGPSRYVLPLLLIVIVAYAMFSGDGGNAKLILKDWHLVFPLLVINFLGMLIGFFTSKAIGIKHDANFTIAIEVGLQNSALAIYIASHILRSDAMEVMAVLYGSFSFFTTLLIGFLLKKYSPDKKQPMKKINESFN</sequence>
<feature type="transmembrane region" description="Helical" evidence="5">
    <location>
        <begin position="7"/>
        <end position="26"/>
    </location>
</feature>
<dbReference type="PANTHER" id="PTHR10361:SF28">
    <property type="entry name" value="P3 PROTEIN-RELATED"/>
    <property type="match status" value="1"/>
</dbReference>
<dbReference type="InterPro" id="IPR004710">
    <property type="entry name" value="Bilac:Na_transpt"/>
</dbReference>
<dbReference type="Proteomes" id="UP000240608">
    <property type="component" value="Unassembled WGS sequence"/>
</dbReference>
<feature type="transmembrane region" description="Helical" evidence="5">
    <location>
        <begin position="67"/>
        <end position="86"/>
    </location>
</feature>
<feature type="transmembrane region" description="Helical" evidence="5">
    <location>
        <begin position="171"/>
        <end position="190"/>
    </location>
</feature>
<dbReference type="PANTHER" id="PTHR10361">
    <property type="entry name" value="SODIUM-BILE ACID COTRANSPORTER"/>
    <property type="match status" value="1"/>
</dbReference>
<keyword evidence="4 5" id="KW-0472">Membrane</keyword>
<evidence type="ECO:0000313" key="6">
    <source>
        <dbReference type="EMBL" id="PTB95591.1"/>
    </source>
</evidence>
<feature type="transmembrane region" description="Helical" evidence="5">
    <location>
        <begin position="141"/>
        <end position="159"/>
    </location>
</feature>
<dbReference type="Gene3D" id="1.20.1530.20">
    <property type="match status" value="1"/>
</dbReference>
<evidence type="ECO:0000256" key="5">
    <source>
        <dbReference type="SAM" id="Phobius"/>
    </source>
</evidence>